<organism evidence="1 2">
    <name type="scientific">Candidatus Roizmanbacteria bacterium CG10_big_fil_rev_8_21_14_0_10_39_6</name>
    <dbReference type="NCBI Taxonomy" id="1974853"/>
    <lineage>
        <taxon>Bacteria</taxon>
        <taxon>Candidatus Roizmaniibacteriota</taxon>
    </lineage>
</organism>
<gene>
    <name evidence="1" type="ORF">COU88_03275</name>
</gene>
<evidence type="ECO:0000313" key="2">
    <source>
        <dbReference type="Proteomes" id="UP000229554"/>
    </source>
</evidence>
<dbReference type="SUPFAM" id="SSF55961">
    <property type="entry name" value="Bet v1-like"/>
    <property type="match status" value="1"/>
</dbReference>
<dbReference type="AlphaFoldDB" id="A0A2M8KS63"/>
<accession>A0A2M8KS63</accession>
<evidence type="ECO:0000313" key="1">
    <source>
        <dbReference type="EMBL" id="PJE62774.1"/>
    </source>
</evidence>
<dbReference type="EMBL" id="PFED01000130">
    <property type="protein sequence ID" value="PJE62774.1"/>
    <property type="molecule type" value="Genomic_DNA"/>
</dbReference>
<protein>
    <recommendedName>
        <fullName evidence="3">Polyketide cyclase</fullName>
    </recommendedName>
</protein>
<reference evidence="2" key="1">
    <citation type="submission" date="2017-09" db="EMBL/GenBank/DDBJ databases">
        <title>Depth-based differentiation of microbial function through sediment-hosted aquifers and enrichment of novel symbionts in the deep terrestrial subsurface.</title>
        <authorList>
            <person name="Probst A.J."/>
            <person name="Ladd B."/>
            <person name="Jarett J.K."/>
            <person name="Geller-Mcgrath D.E."/>
            <person name="Sieber C.M.K."/>
            <person name="Emerson J.B."/>
            <person name="Anantharaman K."/>
            <person name="Thomas B.C."/>
            <person name="Malmstrom R."/>
            <person name="Stieglmeier M."/>
            <person name="Klingl A."/>
            <person name="Woyke T."/>
            <person name="Ryan C.M."/>
            <person name="Banfield J.F."/>
        </authorList>
    </citation>
    <scope>NUCLEOTIDE SEQUENCE [LARGE SCALE GENOMIC DNA]</scope>
</reference>
<name>A0A2M8KS63_9BACT</name>
<proteinExistence type="predicted"/>
<dbReference type="Proteomes" id="UP000229554">
    <property type="component" value="Unassembled WGS sequence"/>
</dbReference>
<comment type="caution">
    <text evidence="1">The sequence shown here is derived from an EMBL/GenBank/DDBJ whole genome shotgun (WGS) entry which is preliminary data.</text>
</comment>
<evidence type="ECO:0008006" key="3">
    <source>
        <dbReference type="Google" id="ProtNLM"/>
    </source>
</evidence>
<sequence>MKTNKLTIFIAKTPTELFNFALNPSNTVPWVDSIVKEVTNEWSEYMLHAFEQDKMFEMVAKDGNYHARYTFTSTQKGTHLEYAEWVERGKLTEPFTKEQLEKLKKLVCLLN</sequence>